<sequence>MTNPVDFQKSFETVQSLMNLQAAAITKSIEQQKKSGEELTAFFQTEAEKAKELKTPEELIKFNMEANKALFELLKGQGEAFTAIANETRDAAMSELQAITK</sequence>
<protein>
    <recommendedName>
        <fullName evidence="3">Phasin domain-containing protein</fullName>
    </recommendedName>
</protein>
<evidence type="ECO:0000313" key="2">
    <source>
        <dbReference type="Proteomes" id="UP000002171"/>
    </source>
</evidence>
<dbReference type="RefSeq" id="WP_007022701.1">
    <property type="nucleotide sequence ID" value="NZ_CH724127.1"/>
</dbReference>
<evidence type="ECO:0008006" key="3">
    <source>
        <dbReference type="Google" id="ProtNLM"/>
    </source>
</evidence>
<organism evidence="1 2">
    <name type="scientific">Neptuniibacter caesariensis</name>
    <dbReference type="NCBI Taxonomy" id="207954"/>
    <lineage>
        <taxon>Bacteria</taxon>
        <taxon>Pseudomonadati</taxon>
        <taxon>Pseudomonadota</taxon>
        <taxon>Gammaproteobacteria</taxon>
        <taxon>Oceanospirillales</taxon>
        <taxon>Oceanospirillaceae</taxon>
        <taxon>Neptuniibacter</taxon>
    </lineage>
</organism>
<dbReference type="OrthoDB" id="6120763at2"/>
<dbReference type="AlphaFoldDB" id="A0A7U8C781"/>
<proteinExistence type="predicted"/>
<evidence type="ECO:0000313" key="1">
    <source>
        <dbReference type="EMBL" id="EAR61966.1"/>
    </source>
</evidence>
<name>A0A7U8C781_NEPCE</name>
<dbReference type="EMBL" id="AAOW01000005">
    <property type="protein sequence ID" value="EAR61966.1"/>
    <property type="molecule type" value="Genomic_DNA"/>
</dbReference>
<accession>A0A7U8C781</accession>
<comment type="caution">
    <text evidence="1">The sequence shown here is derived from an EMBL/GenBank/DDBJ whole genome shotgun (WGS) entry which is preliminary data.</text>
</comment>
<keyword evidence="2" id="KW-1185">Reference proteome</keyword>
<dbReference type="Proteomes" id="UP000002171">
    <property type="component" value="Unassembled WGS sequence"/>
</dbReference>
<reference evidence="1 2" key="1">
    <citation type="submission" date="2006-02" db="EMBL/GenBank/DDBJ databases">
        <authorList>
            <person name="Pinhassi J."/>
            <person name="Pedros-Alio C."/>
            <person name="Ferriera S."/>
            <person name="Johnson J."/>
            <person name="Kravitz S."/>
            <person name="Halpern A."/>
            <person name="Remington K."/>
            <person name="Beeson K."/>
            <person name="Tran B."/>
            <person name="Rogers Y.-H."/>
            <person name="Friedman R."/>
            <person name="Venter J.C."/>
        </authorList>
    </citation>
    <scope>NUCLEOTIDE SEQUENCE [LARGE SCALE GENOMIC DNA]</scope>
    <source>
        <strain evidence="1 2">MED92</strain>
    </source>
</reference>
<gene>
    <name evidence="1" type="ORF">MED92_03423</name>
</gene>